<dbReference type="Ensembl" id="ENSOTST00005194884.1">
    <property type="protein sequence ID" value="ENSOTSP00005125146.1"/>
    <property type="gene ID" value="ENSOTSG00005061644.1"/>
</dbReference>
<keyword evidence="1" id="KW-0812">Transmembrane</keyword>
<keyword evidence="4" id="KW-1185">Reference proteome</keyword>
<dbReference type="GeneID" id="121842581"/>
<evidence type="ECO:0000313" key="4">
    <source>
        <dbReference type="Proteomes" id="UP000694402"/>
    </source>
</evidence>
<dbReference type="SMART" id="SM00589">
    <property type="entry name" value="PRY"/>
    <property type="match status" value="1"/>
</dbReference>
<dbReference type="Pfam" id="PF13765">
    <property type="entry name" value="PRY"/>
    <property type="match status" value="1"/>
</dbReference>
<gene>
    <name evidence="3" type="primary">LOC121842581</name>
</gene>
<accession>A0AAZ3Q8D4</accession>
<feature type="transmembrane region" description="Helical" evidence="1">
    <location>
        <begin position="21"/>
        <end position="43"/>
    </location>
</feature>
<protein>
    <recommendedName>
        <fullName evidence="2">B30.2/SPRY domain-containing protein</fullName>
    </recommendedName>
</protein>
<reference evidence="4" key="1">
    <citation type="journal article" date="2018" name="PLoS ONE">
        <title>Chinook salmon (Oncorhynchus tshawytscha) genome and transcriptome.</title>
        <authorList>
            <person name="Christensen K.A."/>
            <person name="Leong J.S."/>
            <person name="Sakhrani D."/>
            <person name="Biagi C.A."/>
            <person name="Minkley D.R."/>
            <person name="Withler R.E."/>
            <person name="Rondeau E.B."/>
            <person name="Koop B.F."/>
            <person name="Devlin R.H."/>
        </authorList>
    </citation>
    <scope>NUCLEOTIDE SEQUENCE [LARGE SCALE GENOMIC DNA]</scope>
</reference>
<dbReference type="RefSeq" id="XP_042168394.1">
    <property type="nucleotide sequence ID" value="XM_042312460.1"/>
</dbReference>
<reference evidence="3" key="3">
    <citation type="submission" date="2025-09" db="UniProtKB">
        <authorList>
            <consortium name="Ensembl"/>
        </authorList>
    </citation>
    <scope>IDENTIFICATION</scope>
</reference>
<name>A0AAZ3Q8D4_ONCTS</name>
<evidence type="ECO:0000313" key="3">
    <source>
        <dbReference type="Ensembl" id="ENSOTSP00005125146.1"/>
    </source>
</evidence>
<dbReference type="InterPro" id="IPR001870">
    <property type="entry name" value="B30.2/SPRY"/>
</dbReference>
<dbReference type="PROSITE" id="PS50188">
    <property type="entry name" value="B302_SPRY"/>
    <property type="match status" value="1"/>
</dbReference>
<keyword evidence="1" id="KW-1133">Transmembrane helix</keyword>
<dbReference type="Proteomes" id="UP000694402">
    <property type="component" value="Unassembled WGS sequence"/>
</dbReference>
<dbReference type="AlphaFoldDB" id="A0AAZ3Q8D4"/>
<evidence type="ECO:0000259" key="2">
    <source>
        <dbReference type="PROSITE" id="PS50188"/>
    </source>
</evidence>
<proteinExistence type="predicted"/>
<keyword evidence="1" id="KW-0472">Membrane</keyword>
<evidence type="ECO:0000256" key="1">
    <source>
        <dbReference type="SAM" id="Phobius"/>
    </source>
</evidence>
<dbReference type="InterPro" id="IPR006574">
    <property type="entry name" value="PRY"/>
</dbReference>
<feature type="domain" description="B30.2/SPRY" evidence="2">
    <location>
        <begin position="75"/>
        <end position="150"/>
    </location>
</feature>
<sequence>MCNDVCVLGEIFYTTPWRMTFIVLCCLGAVTVIGLSLAIYCMCNKKDKLRKEKDDIWEQNHDRTEELKILTSQLDFVNTNWSPDFETIRRHAVDVTLDPDSAHRNLILSDDGKQVRHGELDQVLSDNGNRFSNWSSVLGNVGFSGSSTMR</sequence>
<reference evidence="3" key="2">
    <citation type="submission" date="2025-08" db="UniProtKB">
        <authorList>
            <consortium name="Ensembl"/>
        </authorList>
    </citation>
    <scope>IDENTIFICATION</scope>
</reference>
<organism evidence="3 4">
    <name type="scientific">Oncorhynchus tshawytscha</name>
    <name type="common">Chinook salmon</name>
    <name type="synonym">Salmo tshawytscha</name>
    <dbReference type="NCBI Taxonomy" id="74940"/>
    <lineage>
        <taxon>Eukaryota</taxon>
        <taxon>Metazoa</taxon>
        <taxon>Chordata</taxon>
        <taxon>Craniata</taxon>
        <taxon>Vertebrata</taxon>
        <taxon>Euteleostomi</taxon>
        <taxon>Actinopterygii</taxon>
        <taxon>Neopterygii</taxon>
        <taxon>Teleostei</taxon>
        <taxon>Protacanthopterygii</taxon>
        <taxon>Salmoniformes</taxon>
        <taxon>Salmonidae</taxon>
        <taxon>Salmoninae</taxon>
        <taxon>Oncorhynchus</taxon>
    </lineage>
</organism>